<keyword evidence="3" id="KW-1185">Reference proteome</keyword>
<protein>
    <submittedName>
        <fullName evidence="2">Uncharacterized protein</fullName>
    </submittedName>
</protein>
<evidence type="ECO:0000313" key="3">
    <source>
        <dbReference type="Proteomes" id="UP000027466"/>
    </source>
</evidence>
<organism evidence="2 3">
    <name type="scientific">Caballeronia glathei</name>
    <dbReference type="NCBI Taxonomy" id="60547"/>
    <lineage>
        <taxon>Bacteria</taxon>
        <taxon>Pseudomonadati</taxon>
        <taxon>Pseudomonadota</taxon>
        <taxon>Betaproteobacteria</taxon>
        <taxon>Burkholderiales</taxon>
        <taxon>Burkholderiaceae</taxon>
        <taxon>Caballeronia</taxon>
    </lineage>
</organism>
<gene>
    <name evidence="2" type="ORF">BG61_05040</name>
</gene>
<accession>A0A069PQM7</accession>
<dbReference type="Proteomes" id="UP000027466">
    <property type="component" value="Unassembled WGS sequence"/>
</dbReference>
<evidence type="ECO:0000256" key="1">
    <source>
        <dbReference type="SAM" id="MobiDB-lite"/>
    </source>
</evidence>
<sequence length="92" mass="10144">MCHDVSTENAVHAALAGMLRTRRRADAVRPQSRANMGESARRAPFHPFDTPPRQTFTHACHDAGTVPAVHGTARVRRRAGGPPMYRQKTPFA</sequence>
<reference evidence="2 3" key="1">
    <citation type="submission" date="2014-03" db="EMBL/GenBank/DDBJ databases">
        <title>Draft Genome Sequences of Four Burkholderia Strains.</title>
        <authorList>
            <person name="Liu X.Y."/>
            <person name="Li C.X."/>
            <person name="Xu J.H."/>
        </authorList>
    </citation>
    <scope>NUCLEOTIDE SEQUENCE [LARGE SCALE GENOMIC DNA]</scope>
    <source>
        <strain evidence="2 3">DSM 50014</strain>
    </source>
</reference>
<proteinExistence type="predicted"/>
<dbReference type="AlphaFoldDB" id="A0A069PQM7"/>
<name>A0A069PQM7_9BURK</name>
<evidence type="ECO:0000313" key="2">
    <source>
        <dbReference type="EMBL" id="KDR42930.1"/>
    </source>
</evidence>
<feature type="region of interest" description="Disordered" evidence="1">
    <location>
        <begin position="20"/>
        <end position="92"/>
    </location>
</feature>
<comment type="caution">
    <text evidence="2">The sequence shown here is derived from an EMBL/GenBank/DDBJ whole genome shotgun (WGS) entry which is preliminary data.</text>
</comment>
<dbReference type="EMBL" id="JFHC01000012">
    <property type="protein sequence ID" value="KDR42930.1"/>
    <property type="molecule type" value="Genomic_DNA"/>
</dbReference>